<dbReference type="RefSeq" id="WP_133205986.1">
    <property type="nucleotide sequence ID" value="NZ_SMRU01000027.1"/>
</dbReference>
<dbReference type="PANTHER" id="PTHR43630:SF2">
    <property type="entry name" value="GLYCOSYLTRANSFERASE"/>
    <property type="match status" value="1"/>
</dbReference>
<evidence type="ECO:0000313" key="3">
    <source>
        <dbReference type="EMBL" id="TDF91788.1"/>
    </source>
</evidence>
<organism evidence="3 4">
    <name type="scientific">Arthrobacter terricola</name>
    <dbReference type="NCBI Taxonomy" id="2547396"/>
    <lineage>
        <taxon>Bacteria</taxon>
        <taxon>Bacillati</taxon>
        <taxon>Actinomycetota</taxon>
        <taxon>Actinomycetes</taxon>
        <taxon>Micrococcales</taxon>
        <taxon>Micrococcaceae</taxon>
        <taxon>Arthrobacter</taxon>
    </lineage>
</organism>
<dbReference type="Gene3D" id="3.90.550.10">
    <property type="entry name" value="Spore Coat Polysaccharide Biosynthesis Protein SpsA, Chain A"/>
    <property type="match status" value="1"/>
</dbReference>
<dbReference type="GO" id="GO:0016740">
    <property type="term" value="F:transferase activity"/>
    <property type="evidence" value="ECO:0007669"/>
    <property type="project" value="UniProtKB-KW"/>
</dbReference>
<feature type="repeat" description="TPR" evidence="1">
    <location>
        <begin position="233"/>
        <end position="266"/>
    </location>
</feature>
<name>A0A4R5KBA0_9MICC</name>
<protein>
    <submittedName>
        <fullName evidence="3">Glycosyltransferase</fullName>
    </submittedName>
</protein>
<dbReference type="Pfam" id="PF00535">
    <property type="entry name" value="Glycos_transf_2"/>
    <property type="match status" value="1"/>
</dbReference>
<feature type="domain" description="Glycosyltransferase 2-like" evidence="2">
    <location>
        <begin position="6"/>
        <end position="106"/>
    </location>
</feature>
<dbReference type="AlphaFoldDB" id="A0A4R5KBA0"/>
<proteinExistence type="predicted"/>
<dbReference type="InterPro" id="IPR019734">
    <property type="entry name" value="TPR_rpt"/>
</dbReference>
<accession>A0A4R5KBA0</accession>
<dbReference type="SMART" id="SM00028">
    <property type="entry name" value="TPR"/>
    <property type="match status" value="4"/>
</dbReference>
<dbReference type="SUPFAM" id="SSF48452">
    <property type="entry name" value="TPR-like"/>
    <property type="match status" value="1"/>
</dbReference>
<sequence>MTSVTLCVMTKNEEQYLGRCLESALDAVDELVVVDTGSSDRTIEIAKSYTDKVGVATLGGDFARARNVALDLVTSDWVVYIDADEQFTPESANRLRDVISTQPIDVHALTFIRVHFFVSGGFSIDQPVRAFRSMPHIRYENPIGESVIPAVTRAGGRSQPVDVTINHFGHLRPRNVREMKAKWYESLLRSRISSEGENADLLCKLAMVIKKLGLLDAADQLTERAVVLDPDDAGAHLTRGQILRGMDRADEALWHLESATELDPQNARAWSMLGLVQLSQGSHDAAEASFLRSMHCDPRYRHVEINLGVLDQIRGRWHSALERLERVADINPGFLHEFWPPKLEYDPFAHLDHECVPRFAGLPYHLAVCRQQTGQQPISGR</sequence>
<dbReference type="CDD" id="cd02511">
    <property type="entry name" value="Beta4Glucosyltransferase"/>
    <property type="match status" value="1"/>
</dbReference>
<dbReference type="InterPro" id="IPR029044">
    <property type="entry name" value="Nucleotide-diphossugar_trans"/>
</dbReference>
<keyword evidence="3" id="KW-0808">Transferase</keyword>
<gene>
    <name evidence="3" type="ORF">E1809_19920</name>
</gene>
<dbReference type="PANTHER" id="PTHR43630">
    <property type="entry name" value="POLY-BETA-1,6-N-ACETYL-D-GLUCOSAMINE SYNTHASE"/>
    <property type="match status" value="1"/>
</dbReference>
<dbReference type="Gene3D" id="1.25.40.10">
    <property type="entry name" value="Tetratricopeptide repeat domain"/>
    <property type="match status" value="1"/>
</dbReference>
<keyword evidence="4" id="KW-1185">Reference proteome</keyword>
<feature type="repeat" description="TPR" evidence="1">
    <location>
        <begin position="267"/>
        <end position="300"/>
    </location>
</feature>
<feature type="repeat" description="TPR" evidence="1">
    <location>
        <begin position="199"/>
        <end position="232"/>
    </location>
</feature>
<reference evidence="3 4" key="1">
    <citation type="submission" date="2019-03" db="EMBL/GenBank/DDBJ databases">
        <title>Whole genome sequence of Arthrobacter sp JH1-1.</title>
        <authorList>
            <person name="Trinh H.N."/>
        </authorList>
    </citation>
    <scope>NUCLEOTIDE SEQUENCE [LARGE SCALE GENOMIC DNA]</scope>
    <source>
        <strain evidence="3 4">JH1-1</strain>
    </source>
</reference>
<dbReference type="EMBL" id="SMRU01000027">
    <property type="protein sequence ID" value="TDF91788.1"/>
    <property type="molecule type" value="Genomic_DNA"/>
</dbReference>
<dbReference type="InterPro" id="IPR011990">
    <property type="entry name" value="TPR-like_helical_dom_sf"/>
</dbReference>
<dbReference type="PROSITE" id="PS50005">
    <property type="entry name" value="TPR"/>
    <property type="match status" value="3"/>
</dbReference>
<keyword evidence="1" id="KW-0802">TPR repeat</keyword>
<evidence type="ECO:0000313" key="4">
    <source>
        <dbReference type="Proteomes" id="UP000295511"/>
    </source>
</evidence>
<comment type="caution">
    <text evidence="3">The sequence shown here is derived from an EMBL/GenBank/DDBJ whole genome shotgun (WGS) entry which is preliminary data.</text>
</comment>
<dbReference type="SUPFAM" id="SSF53448">
    <property type="entry name" value="Nucleotide-diphospho-sugar transferases"/>
    <property type="match status" value="1"/>
</dbReference>
<dbReference type="Proteomes" id="UP000295511">
    <property type="component" value="Unassembled WGS sequence"/>
</dbReference>
<dbReference type="Pfam" id="PF13432">
    <property type="entry name" value="TPR_16"/>
    <property type="match status" value="1"/>
</dbReference>
<dbReference type="InterPro" id="IPR001173">
    <property type="entry name" value="Glyco_trans_2-like"/>
</dbReference>
<dbReference type="OrthoDB" id="9815923at2"/>
<evidence type="ECO:0000256" key="1">
    <source>
        <dbReference type="PROSITE-ProRule" id="PRU00339"/>
    </source>
</evidence>
<evidence type="ECO:0000259" key="2">
    <source>
        <dbReference type="Pfam" id="PF00535"/>
    </source>
</evidence>